<dbReference type="Pfam" id="PF12796">
    <property type="entry name" value="Ank_2"/>
    <property type="match status" value="1"/>
</dbReference>
<evidence type="ECO:0000256" key="2">
    <source>
        <dbReference type="ARBA" id="ARBA00023043"/>
    </source>
</evidence>
<organism evidence="4 5">
    <name type="scientific">Clonostachys chloroleuca</name>
    <dbReference type="NCBI Taxonomy" id="1926264"/>
    <lineage>
        <taxon>Eukaryota</taxon>
        <taxon>Fungi</taxon>
        <taxon>Dikarya</taxon>
        <taxon>Ascomycota</taxon>
        <taxon>Pezizomycotina</taxon>
        <taxon>Sordariomycetes</taxon>
        <taxon>Hypocreomycetidae</taxon>
        <taxon>Hypocreales</taxon>
        <taxon>Bionectriaceae</taxon>
        <taxon>Clonostachys</taxon>
    </lineage>
</organism>
<dbReference type="PROSITE" id="PS50297">
    <property type="entry name" value="ANK_REP_REGION"/>
    <property type="match status" value="1"/>
</dbReference>
<dbReference type="PANTHER" id="PTHR24134:SF9">
    <property type="entry name" value="ANKYRIN REPEAT AND SOCS BOX PROTEIN 8"/>
    <property type="match status" value="1"/>
</dbReference>
<reference evidence="4" key="1">
    <citation type="submission" date="2023-01" db="EMBL/GenBank/DDBJ databases">
        <authorList>
            <person name="Piombo E."/>
        </authorList>
    </citation>
    <scope>NUCLEOTIDE SEQUENCE</scope>
</reference>
<dbReference type="Proteomes" id="UP001160390">
    <property type="component" value="Unassembled WGS sequence"/>
</dbReference>
<gene>
    <name evidence="4" type="ORF">CCHLO57077_00014548</name>
</gene>
<evidence type="ECO:0000256" key="3">
    <source>
        <dbReference type="PROSITE-ProRule" id="PRU00023"/>
    </source>
</evidence>
<evidence type="ECO:0000313" key="5">
    <source>
        <dbReference type="Proteomes" id="UP001160390"/>
    </source>
</evidence>
<dbReference type="SMART" id="SM00248">
    <property type="entry name" value="ANK"/>
    <property type="match status" value="3"/>
</dbReference>
<sequence length="505" mass="56499">MAISHDSASARVAVVKEILSQRKEELTYPRDYMQSIAKYDRLDVLNIFIEEEIFANYLGPKGSFDDCMDTLYAMLNSMAVKTFPRILELCPEEYFTDDLIDHLLYNTCQNGSQARCLQWKISQQLLDHVRVLRNNDLSSLTCERLAVSIAECIQHDEFLMVDCILSFTGPLKFGQLPLHEDDGGELVCQGPLSSEMLSVLIKHGLDVNQTTGEMTSLVRALQYVKCLHGWLGVVGVVKDTVPMIQDINQQHPDDDDNTALMHWLSLPEFRLPPVTVGESLFLEITELLLDHGASLTSRDKDGDAPLHIATLNCYPSVVQLFINHGADVHATNNEGETALHLATSRTCVAPGVDWADYPQQRRIAIEKITILVDSGATPDSVSDIGMIALRPFSEAWQCHDSLKKMVEIYTSSAQKRDKKIKEDLEFLLGYGLDIDEHGDEGENLLDVCLNVDWLFRYLLSKGAKINATNQNGKTVLDRAEDVSIRDWLIRHGALPGSQLEKAVGN</sequence>
<evidence type="ECO:0000313" key="4">
    <source>
        <dbReference type="EMBL" id="CAI6097217.1"/>
    </source>
</evidence>
<dbReference type="Gene3D" id="1.25.40.20">
    <property type="entry name" value="Ankyrin repeat-containing domain"/>
    <property type="match status" value="1"/>
</dbReference>
<accession>A0AA35Q967</accession>
<protein>
    <submittedName>
        <fullName evidence="4">Uncharacterized protein</fullName>
    </submittedName>
</protein>
<dbReference type="PANTHER" id="PTHR24134">
    <property type="entry name" value="ANKYRIN REPEAT-CONTAINING PROTEIN DDB_G0279043"/>
    <property type="match status" value="1"/>
</dbReference>
<evidence type="ECO:0000256" key="1">
    <source>
        <dbReference type="ARBA" id="ARBA00022737"/>
    </source>
</evidence>
<proteinExistence type="predicted"/>
<dbReference type="AlphaFoldDB" id="A0AA35Q967"/>
<dbReference type="InterPro" id="IPR036770">
    <property type="entry name" value="Ankyrin_rpt-contain_sf"/>
</dbReference>
<dbReference type="PROSITE" id="PS50088">
    <property type="entry name" value="ANK_REPEAT"/>
    <property type="match status" value="1"/>
</dbReference>
<dbReference type="SUPFAM" id="SSF48403">
    <property type="entry name" value="Ankyrin repeat"/>
    <property type="match status" value="1"/>
</dbReference>
<comment type="caution">
    <text evidence="4">The sequence shown here is derived from an EMBL/GenBank/DDBJ whole genome shotgun (WGS) entry which is preliminary data.</text>
</comment>
<feature type="repeat" description="ANK" evidence="3">
    <location>
        <begin position="301"/>
        <end position="333"/>
    </location>
</feature>
<keyword evidence="5" id="KW-1185">Reference proteome</keyword>
<name>A0AA35Q967_9HYPO</name>
<dbReference type="InterPro" id="IPR002110">
    <property type="entry name" value="Ankyrin_rpt"/>
</dbReference>
<dbReference type="EMBL" id="CABFNP030001288">
    <property type="protein sequence ID" value="CAI6097217.1"/>
    <property type="molecule type" value="Genomic_DNA"/>
</dbReference>
<keyword evidence="1" id="KW-0677">Repeat</keyword>
<keyword evidence="2 3" id="KW-0040">ANK repeat</keyword>